<sequence length="80" mass="8749">MTVVFAMPAARGGSFGGDPTYLTIAKLLPRLVGEVNVRRSAPVRQRMTRMNVVRAETLRRGWKGHPLATAESAGRRNASE</sequence>
<evidence type="ECO:0000313" key="1">
    <source>
        <dbReference type="EMBL" id="MDH6280346.1"/>
    </source>
</evidence>
<name>A0ABT6M7R6_9NOCA</name>
<dbReference type="EMBL" id="JARXVC010000003">
    <property type="protein sequence ID" value="MDH6280346.1"/>
    <property type="molecule type" value="Genomic_DNA"/>
</dbReference>
<protein>
    <submittedName>
        <fullName evidence="1">Uncharacterized protein</fullName>
    </submittedName>
</protein>
<proteinExistence type="predicted"/>
<evidence type="ECO:0000313" key="2">
    <source>
        <dbReference type="Proteomes" id="UP001160334"/>
    </source>
</evidence>
<comment type="caution">
    <text evidence="1">The sequence shown here is derived from an EMBL/GenBank/DDBJ whole genome shotgun (WGS) entry which is preliminary data.</text>
</comment>
<reference evidence="1 2" key="1">
    <citation type="submission" date="2023-04" db="EMBL/GenBank/DDBJ databases">
        <title>Forest soil microbial communities from Buena Vista Peninsula, Colon Province, Panama.</title>
        <authorList>
            <person name="Bouskill N."/>
        </authorList>
    </citation>
    <scope>NUCLEOTIDE SEQUENCE [LARGE SCALE GENOMIC DNA]</scope>
    <source>
        <strain evidence="1 2">CFH S0262</strain>
    </source>
</reference>
<accession>A0ABT6M7R6</accession>
<organism evidence="1 2">
    <name type="scientific">Prescottella agglutinans</name>
    <dbReference type="NCBI Taxonomy" id="1644129"/>
    <lineage>
        <taxon>Bacteria</taxon>
        <taxon>Bacillati</taxon>
        <taxon>Actinomycetota</taxon>
        <taxon>Actinomycetes</taxon>
        <taxon>Mycobacteriales</taxon>
        <taxon>Nocardiaceae</taxon>
        <taxon>Prescottella</taxon>
    </lineage>
</organism>
<keyword evidence="2" id="KW-1185">Reference proteome</keyword>
<dbReference type="Proteomes" id="UP001160334">
    <property type="component" value="Unassembled WGS sequence"/>
</dbReference>
<gene>
    <name evidence="1" type="ORF">M2280_001558</name>
</gene>